<feature type="signal peptide" evidence="1">
    <location>
        <begin position="1"/>
        <end position="22"/>
    </location>
</feature>
<dbReference type="EMBL" id="BMJY01000018">
    <property type="protein sequence ID" value="GGH49742.1"/>
    <property type="molecule type" value="Genomic_DNA"/>
</dbReference>
<dbReference type="GO" id="GO:1904680">
    <property type="term" value="F:peptide transmembrane transporter activity"/>
    <property type="evidence" value="ECO:0007669"/>
    <property type="project" value="TreeGrafter"/>
</dbReference>
<dbReference type="InterPro" id="IPR000914">
    <property type="entry name" value="SBP_5_dom"/>
</dbReference>
<evidence type="ECO:0000313" key="4">
    <source>
        <dbReference type="Proteomes" id="UP000657592"/>
    </source>
</evidence>
<evidence type="ECO:0000259" key="2">
    <source>
        <dbReference type="Pfam" id="PF00496"/>
    </source>
</evidence>
<dbReference type="PIRSF" id="PIRSF002741">
    <property type="entry name" value="MppA"/>
    <property type="match status" value="1"/>
</dbReference>
<dbReference type="CDD" id="cd00995">
    <property type="entry name" value="PBP2_NikA_DppA_OppA_like"/>
    <property type="match status" value="1"/>
</dbReference>
<dbReference type="PANTHER" id="PTHR30290">
    <property type="entry name" value="PERIPLASMIC BINDING COMPONENT OF ABC TRANSPORTER"/>
    <property type="match status" value="1"/>
</dbReference>
<sequence>MKRNKIALSGVALLGVSALALAGCASNGGGTGNDTADGSADAIITTNGSEPENPLWPTMTNEVGGGKILDAIFAGLISYEADGAVVNEVAEEITVDSPTQLTVKLREGLTFTDGEEVTADNFIKAWNYGAQIDNGHYNAYFFEDIEGFINDPGDPNDPDDDIYGADGDLTGLEQIDDYTFTITLNKPASDFAQRLGYSAYYPLPDIAFEDPEAFGESPVGNGPYMLASEDAWEHEVRIELVANPEYDGPRAPQNGGLTIEFYASQDAAYADLLAGNLDVLDAIPDSSLEVAEQELDGNFVNQPAAIFQSITIPEYLPHFEGEEGTLRRQAISMAINREEIAEVIFLGTRTPASDFTSPVIDGWSDSLEGSEVLEYNPERAAELWAEADAISPWEGTFGIAYNADGGHEAWVTAVVNSINGALGIDAEGMPYATFAELRGDVGARSMTSAFRTGWQADYPGLYNFLGPLYATNAGSNDGDYSSAEFDGLLQQGITSTDPDEANGYFQQAQEVLLRDLPALPLFYSNVAGGWAQGVDNVEFGWNSVPLYHDITKAE</sequence>
<dbReference type="Proteomes" id="UP000657592">
    <property type="component" value="Unassembled WGS sequence"/>
</dbReference>
<dbReference type="Gene3D" id="3.10.105.10">
    <property type="entry name" value="Dipeptide-binding Protein, Domain 3"/>
    <property type="match status" value="1"/>
</dbReference>
<comment type="caution">
    <text evidence="3">The sequence shown here is derived from an EMBL/GenBank/DDBJ whole genome shotgun (WGS) entry which is preliminary data.</text>
</comment>
<reference evidence="3" key="1">
    <citation type="journal article" date="2014" name="Int. J. Syst. Evol. Microbiol.">
        <title>Complete genome sequence of Corynebacterium casei LMG S-19264T (=DSM 44701T), isolated from a smear-ripened cheese.</title>
        <authorList>
            <consortium name="US DOE Joint Genome Institute (JGI-PGF)"/>
            <person name="Walter F."/>
            <person name="Albersmeier A."/>
            <person name="Kalinowski J."/>
            <person name="Ruckert C."/>
        </authorList>
    </citation>
    <scope>NUCLEOTIDE SEQUENCE</scope>
    <source>
        <strain evidence="3">CGMCC 1.15794</strain>
    </source>
</reference>
<dbReference type="AlphaFoldDB" id="A0A917MQ15"/>
<dbReference type="RefSeq" id="WP_188756954.1">
    <property type="nucleotide sequence ID" value="NZ_BMJY01000018.1"/>
</dbReference>
<proteinExistence type="predicted"/>
<accession>A0A917MQ15</accession>
<keyword evidence="4" id="KW-1185">Reference proteome</keyword>
<dbReference type="InterPro" id="IPR030678">
    <property type="entry name" value="Peptide/Ni-bd"/>
</dbReference>
<dbReference type="Gene3D" id="3.40.190.10">
    <property type="entry name" value="Periplasmic binding protein-like II"/>
    <property type="match status" value="1"/>
</dbReference>
<dbReference type="InterPro" id="IPR039424">
    <property type="entry name" value="SBP_5"/>
</dbReference>
<dbReference type="GO" id="GO:0015833">
    <property type="term" value="P:peptide transport"/>
    <property type="evidence" value="ECO:0007669"/>
    <property type="project" value="TreeGrafter"/>
</dbReference>
<feature type="chain" id="PRO_5039050384" evidence="1">
    <location>
        <begin position="23"/>
        <end position="554"/>
    </location>
</feature>
<gene>
    <name evidence="3" type="ORF">GCM10010921_28030</name>
</gene>
<dbReference type="PROSITE" id="PS51257">
    <property type="entry name" value="PROKAR_LIPOPROTEIN"/>
    <property type="match status" value="1"/>
</dbReference>
<dbReference type="SUPFAM" id="SSF53850">
    <property type="entry name" value="Periplasmic binding protein-like II"/>
    <property type="match status" value="1"/>
</dbReference>
<dbReference type="Pfam" id="PF00496">
    <property type="entry name" value="SBP_bac_5"/>
    <property type="match status" value="1"/>
</dbReference>
<evidence type="ECO:0000313" key="3">
    <source>
        <dbReference type="EMBL" id="GGH49742.1"/>
    </source>
</evidence>
<dbReference type="PANTHER" id="PTHR30290:SF83">
    <property type="entry name" value="ABC TRANSPORTER SUBSTRATE-BINDING PROTEIN"/>
    <property type="match status" value="1"/>
</dbReference>
<keyword evidence="1" id="KW-0732">Signal</keyword>
<dbReference type="GO" id="GO:0042597">
    <property type="term" value="C:periplasmic space"/>
    <property type="evidence" value="ECO:0007669"/>
    <property type="project" value="UniProtKB-ARBA"/>
</dbReference>
<organism evidence="3 4">
    <name type="scientific">Microbacterium album</name>
    <dbReference type="NCBI Taxonomy" id="2053191"/>
    <lineage>
        <taxon>Bacteria</taxon>
        <taxon>Bacillati</taxon>
        <taxon>Actinomycetota</taxon>
        <taxon>Actinomycetes</taxon>
        <taxon>Micrococcales</taxon>
        <taxon>Microbacteriaceae</taxon>
        <taxon>Microbacterium</taxon>
    </lineage>
</organism>
<feature type="domain" description="Solute-binding protein family 5" evidence="2">
    <location>
        <begin position="85"/>
        <end position="474"/>
    </location>
</feature>
<dbReference type="Gene3D" id="3.90.76.10">
    <property type="entry name" value="Dipeptide-binding Protein, Domain 1"/>
    <property type="match status" value="1"/>
</dbReference>
<protein>
    <submittedName>
        <fullName evidence="3">ABC transporter substrate-binding protein</fullName>
    </submittedName>
</protein>
<name>A0A917MQ15_9MICO</name>
<reference evidence="3" key="2">
    <citation type="submission" date="2020-09" db="EMBL/GenBank/DDBJ databases">
        <authorList>
            <person name="Sun Q."/>
            <person name="Zhou Y."/>
        </authorList>
    </citation>
    <scope>NUCLEOTIDE SEQUENCE</scope>
    <source>
        <strain evidence="3">CGMCC 1.15794</strain>
    </source>
</reference>
<evidence type="ECO:0000256" key="1">
    <source>
        <dbReference type="SAM" id="SignalP"/>
    </source>
</evidence>
<dbReference type="GO" id="GO:0043190">
    <property type="term" value="C:ATP-binding cassette (ABC) transporter complex"/>
    <property type="evidence" value="ECO:0007669"/>
    <property type="project" value="InterPro"/>
</dbReference>